<evidence type="ECO:0000313" key="13">
    <source>
        <dbReference type="Proteomes" id="UP000242180"/>
    </source>
</evidence>
<gene>
    <name evidence="12" type="ORF">BCR43DRAFT_549122</name>
</gene>
<dbReference type="InterPro" id="IPR013525">
    <property type="entry name" value="ABC2_TM"/>
</dbReference>
<feature type="transmembrane region" description="Helical" evidence="10">
    <location>
        <begin position="641"/>
        <end position="663"/>
    </location>
</feature>
<dbReference type="GO" id="GO:0005524">
    <property type="term" value="F:ATP binding"/>
    <property type="evidence" value="ECO:0007669"/>
    <property type="project" value="UniProtKB-KW"/>
</dbReference>
<feature type="domain" description="ABC transporter" evidence="11">
    <location>
        <begin position="144"/>
        <end position="392"/>
    </location>
</feature>
<dbReference type="PROSITE" id="PS50893">
    <property type="entry name" value="ABC_TRANSPORTER_2"/>
    <property type="match status" value="2"/>
</dbReference>
<dbReference type="EMBL" id="MCGN01000006">
    <property type="protein sequence ID" value="ORY95437.1"/>
    <property type="molecule type" value="Genomic_DNA"/>
</dbReference>
<feature type="transmembrane region" description="Helical" evidence="10">
    <location>
        <begin position="1427"/>
        <end position="1447"/>
    </location>
</feature>
<dbReference type="InterPro" id="IPR003439">
    <property type="entry name" value="ABC_transporter-like_ATP-bd"/>
</dbReference>
<feature type="compositionally biased region" description="Basic and acidic residues" evidence="9">
    <location>
        <begin position="1"/>
        <end position="14"/>
    </location>
</feature>
<dbReference type="InterPro" id="IPR010929">
    <property type="entry name" value="PDR_CDR_ABC"/>
</dbReference>
<keyword evidence="7 10" id="KW-1133">Transmembrane helix</keyword>
<dbReference type="InParanoid" id="A0A1X2H9U4"/>
<dbReference type="OrthoDB" id="245989at2759"/>
<dbReference type="InterPro" id="IPR003593">
    <property type="entry name" value="AAA+_ATPase"/>
</dbReference>
<dbReference type="PANTHER" id="PTHR19241">
    <property type="entry name" value="ATP-BINDING CASSETTE TRANSPORTER"/>
    <property type="match status" value="1"/>
</dbReference>
<name>A0A1X2H9U4_SYNRA</name>
<evidence type="ECO:0000256" key="5">
    <source>
        <dbReference type="ARBA" id="ARBA00022741"/>
    </source>
</evidence>
<keyword evidence="5" id="KW-0547">Nucleotide-binding</keyword>
<feature type="region of interest" description="Disordered" evidence="9">
    <location>
        <begin position="790"/>
        <end position="811"/>
    </location>
</feature>
<evidence type="ECO:0000256" key="7">
    <source>
        <dbReference type="ARBA" id="ARBA00022989"/>
    </source>
</evidence>
<proteinExistence type="inferred from homology"/>
<evidence type="ECO:0000256" key="4">
    <source>
        <dbReference type="ARBA" id="ARBA00022692"/>
    </source>
</evidence>
<dbReference type="InterPro" id="IPR029481">
    <property type="entry name" value="ABC_trans_N"/>
</dbReference>
<evidence type="ECO:0000256" key="10">
    <source>
        <dbReference type="SAM" id="Phobius"/>
    </source>
</evidence>
<dbReference type="OMA" id="DAGNGMC"/>
<dbReference type="STRING" id="13706.A0A1X2H9U4"/>
<dbReference type="InterPro" id="IPR027417">
    <property type="entry name" value="P-loop_NTPase"/>
</dbReference>
<sequence>MYSNHPKENIRDPNETGTGSSATVSTILDNSGGDYGHKDSYGEPDANAVDVTSAIGEYESLKRELSRVSRQHTSDGKLEEGEAVQDEFNLDDFLHDMRDDLQQAGSKPKHLGVIWKNLVVQGEGADAHTIRNNFNTIWDVIAIWRYFGIGKKSSTKTILRGLTGFCKDGEMLLVLGRPGAGCTSLLKVLANMRSSYTNIEGEVSYGGIDHKTFANKFRGQVVYNEEEDQHYPTLTTRQTLQFALRTKTPGKRLPDESKGDFVNKVIYLLGNMLGLTKQMNTMVGNAFVRGLSGGERKRLSIAEVMTTQSTINCWDCSTRGLDAASALDYVRSLRIMTDVFKKTTISTLYQASNSIFELYDKVLVLDDGYCVYFGPVDTAKQYFTEMGFHCPPRKSTPDFLTGLCNPIEREVRPGFEDAVPRFASEFQERYQESQVYKKMLDDLQAYESHLEQEKPADVFKQAVAEEHQRWAPKREPYTASFWQQTKALTIRQFHLLVKDYPALISRYGTIIILGLIQASCFYGMPKDANGAFSRGGALFFAVVFQCLIAQTELVNFVVGRPVLEKHKHFAMYRPSAYYMAQVLLDIPFVVVQVLVYELCIYFIMDLNLTAGKFFTFFIVLIFVSLTMNGVFRIFGAISPSFFVATQISGIFFIAYITYLGYVIPFASMHPWFKWIFWVDPVSYGYQALAVNEMHGQIYNCDGAGQSVPYGPGYDDWNYKICTMKGGKVGQSFVTGDDYLQAGLGYKSNWLWAPYFVMCIAWFLLFTLLVAAAMEWLHVSKAGTLTKLYKPGKAPKTRTNEEEDERRRKQAQVTENMDAISTGTTFSWHHVHYEVPFKGGPLHLLNDISGIVKPGHLTALMGSSGAGKTTLLDVLARRKTIGKVDGNIYLNNEALMSDFERITGYCEQMDIHQPAVTVREAMRFSAYLRQEADVPQSEKDDYVEQIITLLEMEDIADCQIGEVETGYGISVEERKRLTIGMELVGKPQLLFLDEPTSGLDAQSSFNIIRFIRKLADAGWPVLCTIHQPSAILFEHFDHLLLLVRGGKTAYYGEIGPDARTMIDYFESNGGPKCSPDANPAEYILEVVGAGTAGKVTRDWSEVWANSPQAQALEEELQQIHQQANQNPTRKCLTYATSFSYQFLLVHKRMALAYWRSPEYNIGRFCTVMAVALLIGFTYWKLGHTTSDMQNRLFALFSTFITANNLIIMAQPKFMTERLYFRREYASRYYGWVPFAISSILVELPYIIFYSACLMFGFYWTAGLSNLPEAGGYFFITLVFFIFWAVTLGFVIASFAENPTLAAVINPVVISILILFAGMMQPASSMPHFWSSWMYWLDPFHYYIEGLATNELGLQTVKCNDRDMVEFPAPPGQTCGTYMQNFFSNGGTGYIDNPDASGDEMCRYCTYANGTEYYTNQFGWDSGHRWRNFGILVCYFAFNCICFVLLCYWKRKARR</sequence>
<dbReference type="Gene3D" id="3.40.50.300">
    <property type="entry name" value="P-loop containing nucleotide triphosphate hydrolases"/>
    <property type="match status" value="2"/>
</dbReference>
<evidence type="ECO:0000256" key="3">
    <source>
        <dbReference type="ARBA" id="ARBA00022448"/>
    </source>
</evidence>
<dbReference type="GO" id="GO:0016887">
    <property type="term" value="F:ATP hydrolysis activity"/>
    <property type="evidence" value="ECO:0007669"/>
    <property type="project" value="InterPro"/>
</dbReference>
<dbReference type="InterPro" id="IPR034001">
    <property type="entry name" value="ABCG_PDR_1"/>
</dbReference>
<comment type="similarity">
    <text evidence="2">Belongs to the ABC transporter superfamily. ABCG family. PDR (TC 3.A.1.205) subfamily.</text>
</comment>
<accession>A0A1X2H9U4</accession>
<feature type="transmembrane region" description="Helical" evidence="10">
    <location>
        <begin position="1298"/>
        <end position="1318"/>
    </location>
</feature>
<keyword evidence="4 10" id="KW-0812">Transmembrane</keyword>
<dbReference type="Pfam" id="PF19055">
    <property type="entry name" value="ABC2_membrane_7"/>
    <property type="match status" value="1"/>
</dbReference>
<keyword evidence="13" id="KW-1185">Reference proteome</keyword>
<evidence type="ECO:0000256" key="1">
    <source>
        <dbReference type="ARBA" id="ARBA00004141"/>
    </source>
</evidence>
<dbReference type="GO" id="GO:0140359">
    <property type="term" value="F:ABC-type transporter activity"/>
    <property type="evidence" value="ECO:0007669"/>
    <property type="project" value="InterPro"/>
</dbReference>
<dbReference type="Pfam" id="PF01061">
    <property type="entry name" value="ABC2_membrane"/>
    <property type="match status" value="2"/>
</dbReference>
<dbReference type="InterPro" id="IPR017871">
    <property type="entry name" value="ABC_transporter-like_CS"/>
</dbReference>
<evidence type="ECO:0000256" key="2">
    <source>
        <dbReference type="ARBA" id="ARBA00006012"/>
    </source>
</evidence>
<dbReference type="Pfam" id="PF00005">
    <property type="entry name" value="ABC_tran"/>
    <property type="match status" value="2"/>
</dbReference>
<protein>
    <submittedName>
        <fullName evidence="12">ABC-2 type transporter-domain-containing protein</fullName>
    </submittedName>
</protein>
<dbReference type="SMART" id="SM00382">
    <property type="entry name" value="AAA"/>
    <property type="match status" value="2"/>
</dbReference>
<keyword evidence="8 10" id="KW-0472">Membrane</keyword>
<dbReference type="CDD" id="cd03232">
    <property type="entry name" value="ABCG_PDR_domain2"/>
    <property type="match status" value="1"/>
</dbReference>
<dbReference type="FunFam" id="3.40.50.300:FF:000054">
    <property type="entry name" value="ABC multidrug transporter atrF"/>
    <property type="match status" value="1"/>
</dbReference>
<dbReference type="Pfam" id="PF06422">
    <property type="entry name" value="PDR_CDR"/>
    <property type="match status" value="2"/>
</dbReference>
<evidence type="ECO:0000313" key="12">
    <source>
        <dbReference type="EMBL" id="ORY95437.1"/>
    </source>
</evidence>
<feature type="transmembrane region" description="Helical" evidence="10">
    <location>
        <begin position="610"/>
        <end position="634"/>
    </location>
</feature>
<dbReference type="SUPFAM" id="SSF52540">
    <property type="entry name" value="P-loop containing nucleoside triphosphate hydrolases"/>
    <property type="match status" value="2"/>
</dbReference>
<dbReference type="PROSITE" id="PS00211">
    <property type="entry name" value="ABC_TRANSPORTER_1"/>
    <property type="match status" value="1"/>
</dbReference>
<evidence type="ECO:0000256" key="6">
    <source>
        <dbReference type="ARBA" id="ARBA00022840"/>
    </source>
</evidence>
<dbReference type="InterPro" id="IPR034003">
    <property type="entry name" value="ABCG_PDR_2"/>
</dbReference>
<feature type="domain" description="ABC transporter" evidence="11">
    <location>
        <begin position="825"/>
        <end position="1068"/>
    </location>
</feature>
<dbReference type="Proteomes" id="UP000242180">
    <property type="component" value="Unassembled WGS sequence"/>
</dbReference>
<dbReference type="Pfam" id="PF14510">
    <property type="entry name" value="ABC_trans_N"/>
    <property type="match status" value="1"/>
</dbReference>
<organism evidence="12 13">
    <name type="scientific">Syncephalastrum racemosum</name>
    <name type="common">Filamentous fungus</name>
    <dbReference type="NCBI Taxonomy" id="13706"/>
    <lineage>
        <taxon>Eukaryota</taxon>
        <taxon>Fungi</taxon>
        <taxon>Fungi incertae sedis</taxon>
        <taxon>Mucoromycota</taxon>
        <taxon>Mucoromycotina</taxon>
        <taxon>Mucoromycetes</taxon>
        <taxon>Mucorales</taxon>
        <taxon>Syncephalastraceae</taxon>
        <taxon>Syncephalastrum</taxon>
    </lineage>
</organism>
<feature type="compositionally biased region" description="Polar residues" evidence="9">
    <location>
        <begin position="15"/>
        <end position="29"/>
    </location>
</feature>
<comment type="caution">
    <text evidence="12">The sequence shown here is derived from an EMBL/GenBank/DDBJ whole genome shotgun (WGS) entry which is preliminary data.</text>
</comment>
<dbReference type="CDD" id="cd03233">
    <property type="entry name" value="ABCG_PDR_domain1"/>
    <property type="match status" value="1"/>
</dbReference>
<dbReference type="GO" id="GO:0016020">
    <property type="term" value="C:membrane"/>
    <property type="evidence" value="ECO:0007669"/>
    <property type="project" value="UniProtKB-SubCell"/>
</dbReference>
<dbReference type="FunCoup" id="A0A1X2H9U4">
    <property type="interactions" value="141"/>
</dbReference>
<feature type="transmembrane region" description="Helical" evidence="10">
    <location>
        <begin position="1160"/>
        <end position="1178"/>
    </location>
</feature>
<feature type="transmembrane region" description="Helical" evidence="10">
    <location>
        <begin position="751"/>
        <end position="776"/>
    </location>
</feature>
<comment type="subcellular location">
    <subcellularLocation>
        <location evidence="1">Membrane</location>
        <topology evidence="1">Multi-pass membrane protein</topology>
    </subcellularLocation>
</comment>
<evidence type="ECO:0000259" key="11">
    <source>
        <dbReference type="PROSITE" id="PS50893"/>
    </source>
</evidence>
<reference evidence="12 13" key="1">
    <citation type="submission" date="2016-07" db="EMBL/GenBank/DDBJ databases">
        <title>Pervasive Adenine N6-methylation of Active Genes in Fungi.</title>
        <authorList>
            <consortium name="DOE Joint Genome Institute"/>
            <person name="Mondo S.J."/>
            <person name="Dannebaum R.O."/>
            <person name="Kuo R.C."/>
            <person name="Labutti K."/>
            <person name="Haridas S."/>
            <person name="Kuo A."/>
            <person name="Salamov A."/>
            <person name="Ahrendt S.R."/>
            <person name="Lipzen A."/>
            <person name="Sullivan W."/>
            <person name="Andreopoulos W.B."/>
            <person name="Clum A."/>
            <person name="Lindquist E."/>
            <person name="Daum C."/>
            <person name="Ramamoorthy G.K."/>
            <person name="Gryganskyi A."/>
            <person name="Culley D."/>
            <person name="Magnuson J.K."/>
            <person name="James T.Y."/>
            <person name="O'Malley M.A."/>
            <person name="Stajich J.E."/>
            <person name="Spatafora J.W."/>
            <person name="Visel A."/>
            <person name="Grigoriev I.V."/>
        </authorList>
    </citation>
    <scope>NUCLEOTIDE SEQUENCE [LARGE SCALE GENOMIC DNA]</scope>
    <source>
        <strain evidence="12 13">NRRL 2496</strain>
    </source>
</reference>
<feature type="region of interest" description="Disordered" evidence="9">
    <location>
        <begin position="1"/>
        <end position="45"/>
    </location>
</feature>
<feature type="transmembrane region" description="Helical" evidence="10">
    <location>
        <begin position="1270"/>
        <end position="1291"/>
    </location>
</feature>
<keyword evidence="3" id="KW-0813">Transport</keyword>
<evidence type="ECO:0000256" key="9">
    <source>
        <dbReference type="SAM" id="MobiDB-lite"/>
    </source>
</evidence>
<feature type="transmembrane region" description="Helical" evidence="10">
    <location>
        <begin position="504"/>
        <end position="524"/>
    </location>
</feature>
<feature type="transmembrane region" description="Helical" evidence="10">
    <location>
        <begin position="578"/>
        <end position="604"/>
    </location>
</feature>
<evidence type="ECO:0000256" key="8">
    <source>
        <dbReference type="ARBA" id="ARBA00023136"/>
    </source>
</evidence>
<dbReference type="InterPro" id="IPR043926">
    <property type="entry name" value="ABCG_dom"/>
</dbReference>
<feature type="transmembrane region" description="Helical" evidence="10">
    <location>
        <begin position="1190"/>
        <end position="1208"/>
    </location>
</feature>
<feature type="transmembrane region" description="Helical" evidence="10">
    <location>
        <begin position="1229"/>
        <end position="1258"/>
    </location>
</feature>
<keyword evidence="6" id="KW-0067">ATP-binding</keyword>